<dbReference type="GO" id="GO:0031501">
    <property type="term" value="C:mannosyltransferase complex"/>
    <property type="evidence" value="ECO:0007669"/>
    <property type="project" value="TreeGrafter"/>
</dbReference>
<keyword evidence="9 10" id="KW-0472">Membrane</keyword>
<feature type="transmembrane region" description="Helical" evidence="10">
    <location>
        <begin position="107"/>
        <end position="129"/>
    </location>
</feature>
<dbReference type="AlphaFoldDB" id="A0A6J7CBP2"/>
<dbReference type="PANTHER" id="PTHR12468">
    <property type="entry name" value="GPI MANNOSYLTRANSFERASE 2"/>
    <property type="match status" value="1"/>
</dbReference>
<dbReference type="GO" id="GO:0004376">
    <property type="term" value="F:GPI mannosyltransferase activity"/>
    <property type="evidence" value="ECO:0007669"/>
    <property type="project" value="InterPro"/>
</dbReference>
<protein>
    <submittedName>
        <fullName evidence="11">Unannotated protein</fullName>
    </submittedName>
</protein>
<accession>A0A6J7CBP2</accession>
<evidence type="ECO:0000256" key="3">
    <source>
        <dbReference type="ARBA" id="ARBA00022502"/>
    </source>
</evidence>
<evidence type="ECO:0000256" key="7">
    <source>
        <dbReference type="ARBA" id="ARBA00022824"/>
    </source>
</evidence>
<evidence type="ECO:0000256" key="1">
    <source>
        <dbReference type="ARBA" id="ARBA00004477"/>
    </source>
</evidence>
<sequence>MNHNLARPSSFISSLKYRFSPELWFIIKAFLISRVLYYSAVLVVTYAKGLEFKLRILCQYDCGWYKSITAHGYMTTALTEGQIGAANWAFFPLHPLVVKAVSDLTRIHVLSAAYLLGNLFLLGSLIYIYKYISENFSDNAARYTVFLIALSPVNVYFTSFYTESLFLFLSSATIYYVTQRRWILAGVLGSLLGATRNTGFLVGLIFIAVYVFNKDWKREDAQVRNFLFSLSLLPLGLFSYMIFLHYRTGDFLAFYHTHKAGWGWTQNKSPLWIVDSLRWLLHGEIFGPMSTKVLHMVLIVSCFACLYFLLKKRYIELIVLLPITLFTLNSTLFAYRYFLGLYPIYLMFALLSEKRKWLFRTFLACEVAIMPLAVYLWVTGFGPT</sequence>
<dbReference type="GO" id="GO:0005789">
    <property type="term" value="C:endoplasmic reticulum membrane"/>
    <property type="evidence" value="ECO:0007669"/>
    <property type="project" value="UniProtKB-SubCell"/>
</dbReference>
<keyword evidence="3" id="KW-0337">GPI-anchor biosynthesis</keyword>
<evidence type="ECO:0000256" key="5">
    <source>
        <dbReference type="ARBA" id="ARBA00022679"/>
    </source>
</evidence>
<feature type="transmembrane region" description="Helical" evidence="10">
    <location>
        <begin position="293"/>
        <end position="310"/>
    </location>
</feature>
<dbReference type="EMBL" id="CAFBLH010000001">
    <property type="protein sequence ID" value="CAB4855652.1"/>
    <property type="molecule type" value="Genomic_DNA"/>
</dbReference>
<evidence type="ECO:0000256" key="2">
    <source>
        <dbReference type="ARBA" id="ARBA00004687"/>
    </source>
</evidence>
<keyword evidence="7" id="KW-0256">Endoplasmic reticulum</keyword>
<dbReference type="PANTHER" id="PTHR12468:SF2">
    <property type="entry name" value="GPI MANNOSYLTRANSFERASE 2"/>
    <property type="match status" value="1"/>
</dbReference>
<feature type="transmembrane region" description="Helical" evidence="10">
    <location>
        <begin position="317"/>
        <end position="337"/>
    </location>
</feature>
<evidence type="ECO:0000313" key="11">
    <source>
        <dbReference type="EMBL" id="CAB4855652.1"/>
    </source>
</evidence>
<keyword evidence="4" id="KW-0328">Glycosyltransferase</keyword>
<comment type="subcellular location">
    <subcellularLocation>
        <location evidence="1">Endoplasmic reticulum membrane</location>
        <topology evidence="1">Multi-pass membrane protein</topology>
    </subcellularLocation>
</comment>
<evidence type="ECO:0000256" key="10">
    <source>
        <dbReference type="SAM" id="Phobius"/>
    </source>
</evidence>
<keyword evidence="8 10" id="KW-1133">Transmembrane helix</keyword>
<gene>
    <name evidence="11" type="ORF">UFOPK3342_00089</name>
</gene>
<feature type="transmembrane region" description="Helical" evidence="10">
    <location>
        <begin position="357"/>
        <end position="378"/>
    </location>
</feature>
<evidence type="ECO:0000256" key="4">
    <source>
        <dbReference type="ARBA" id="ARBA00022676"/>
    </source>
</evidence>
<dbReference type="InterPro" id="IPR007315">
    <property type="entry name" value="PIG-V/Gpi18"/>
</dbReference>
<evidence type="ECO:0000256" key="8">
    <source>
        <dbReference type="ARBA" id="ARBA00022989"/>
    </source>
</evidence>
<keyword evidence="6 10" id="KW-0812">Transmembrane</keyword>
<name>A0A6J7CBP2_9ZZZZ</name>
<keyword evidence="5" id="KW-0808">Transferase</keyword>
<evidence type="ECO:0000256" key="6">
    <source>
        <dbReference type="ARBA" id="ARBA00022692"/>
    </source>
</evidence>
<dbReference type="GO" id="GO:0006506">
    <property type="term" value="P:GPI anchor biosynthetic process"/>
    <property type="evidence" value="ECO:0007669"/>
    <property type="project" value="UniProtKB-UniPathway"/>
</dbReference>
<dbReference type="GO" id="GO:0000009">
    <property type="term" value="F:alpha-1,6-mannosyltransferase activity"/>
    <property type="evidence" value="ECO:0007669"/>
    <property type="project" value="InterPro"/>
</dbReference>
<comment type="pathway">
    <text evidence="2">Glycolipid biosynthesis; glycosylphosphatidylinositol-anchor biosynthesis.</text>
</comment>
<reference evidence="11" key="1">
    <citation type="submission" date="2020-05" db="EMBL/GenBank/DDBJ databases">
        <authorList>
            <person name="Chiriac C."/>
            <person name="Salcher M."/>
            <person name="Ghai R."/>
            <person name="Kavagutti S V."/>
        </authorList>
    </citation>
    <scope>NUCLEOTIDE SEQUENCE</scope>
</reference>
<dbReference type="UniPathway" id="UPA00196"/>
<feature type="transmembrane region" description="Helical" evidence="10">
    <location>
        <begin position="225"/>
        <end position="246"/>
    </location>
</feature>
<feature type="transmembrane region" description="Helical" evidence="10">
    <location>
        <begin position="23"/>
        <end position="47"/>
    </location>
</feature>
<feature type="transmembrane region" description="Helical" evidence="10">
    <location>
        <begin position="141"/>
        <end position="162"/>
    </location>
</feature>
<proteinExistence type="predicted"/>
<feature type="transmembrane region" description="Helical" evidence="10">
    <location>
        <begin position="182"/>
        <end position="213"/>
    </location>
</feature>
<evidence type="ECO:0000256" key="9">
    <source>
        <dbReference type="ARBA" id="ARBA00023136"/>
    </source>
</evidence>
<organism evidence="11">
    <name type="scientific">freshwater metagenome</name>
    <dbReference type="NCBI Taxonomy" id="449393"/>
    <lineage>
        <taxon>unclassified sequences</taxon>
        <taxon>metagenomes</taxon>
        <taxon>ecological metagenomes</taxon>
    </lineage>
</organism>